<evidence type="ECO:0000256" key="1">
    <source>
        <dbReference type="SAM" id="MobiDB-lite"/>
    </source>
</evidence>
<keyword evidence="3" id="KW-1185">Reference proteome</keyword>
<comment type="caution">
    <text evidence="2">The sequence shown here is derived from an EMBL/GenBank/DDBJ whole genome shotgun (WGS) entry which is preliminary data.</text>
</comment>
<dbReference type="EMBL" id="BMAO01001837">
    <property type="protein sequence ID" value="GFQ76334.1"/>
    <property type="molecule type" value="Genomic_DNA"/>
</dbReference>
<evidence type="ECO:0000313" key="2">
    <source>
        <dbReference type="EMBL" id="GFQ76334.1"/>
    </source>
</evidence>
<reference evidence="2" key="1">
    <citation type="submission" date="2020-07" db="EMBL/GenBank/DDBJ databases">
        <title>Multicomponent nature underlies the extraordinary mechanical properties of spider dragline silk.</title>
        <authorList>
            <person name="Kono N."/>
            <person name="Nakamura H."/>
            <person name="Mori M."/>
            <person name="Yoshida Y."/>
            <person name="Ohtoshi R."/>
            <person name="Malay A.D."/>
            <person name="Moran D.A.P."/>
            <person name="Tomita M."/>
            <person name="Numata K."/>
            <person name="Arakawa K."/>
        </authorList>
    </citation>
    <scope>NUCLEOTIDE SEQUENCE</scope>
</reference>
<accession>A0A8X6FDZ5</accession>
<protein>
    <submittedName>
        <fullName evidence="2">Uncharacterized protein</fullName>
    </submittedName>
</protein>
<feature type="compositionally biased region" description="Polar residues" evidence="1">
    <location>
        <begin position="11"/>
        <end position="26"/>
    </location>
</feature>
<organism evidence="2 3">
    <name type="scientific">Trichonephila clavata</name>
    <name type="common">Joro spider</name>
    <name type="synonym">Nephila clavata</name>
    <dbReference type="NCBI Taxonomy" id="2740835"/>
    <lineage>
        <taxon>Eukaryota</taxon>
        <taxon>Metazoa</taxon>
        <taxon>Ecdysozoa</taxon>
        <taxon>Arthropoda</taxon>
        <taxon>Chelicerata</taxon>
        <taxon>Arachnida</taxon>
        <taxon>Araneae</taxon>
        <taxon>Araneomorphae</taxon>
        <taxon>Entelegynae</taxon>
        <taxon>Araneoidea</taxon>
        <taxon>Nephilidae</taxon>
        <taxon>Trichonephila</taxon>
    </lineage>
</organism>
<sequence>MPPPLPPTEPSSNRRVPTPPNRTIVQQEGFPPPLPSTKPLSNMRADISNMTHIQVIPFSDTDKGFPRATYTTIRASTSYRYPIRIFQAVVYNSTLRSHPIPEAEYPSTP</sequence>
<dbReference type="Proteomes" id="UP000887116">
    <property type="component" value="Unassembled WGS sequence"/>
</dbReference>
<name>A0A8X6FDZ5_TRICU</name>
<gene>
    <name evidence="2" type="ORF">TNCT_272131</name>
</gene>
<dbReference type="AlphaFoldDB" id="A0A8X6FDZ5"/>
<feature type="region of interest" description="Disordered" evidence="1">
    <location>
        <begin position="1"/>
        <end position="42"/>
    </location>
</feature>
<proteinExistence type="predicted"/>
<evidence type="ECO:0000313" key="3">
    <source>
        <dbReference type="Proteomes" id="UP000887116"/>
    </source>
</evidence>